<evidence type="ECO:0000313" key="2">
    <source>
        <dbReference type="EMBL" id="CAI3994528.1"/>
    </source>
</evidence>
<dbReference type="EMBL" id="CAMXCT030001964">
    <property type="protein sequence ID" value="CAL4781840.1"/>
    <property type="molecule type" value="Genomic_DNA"/>
</dbReference>
<evidence type="ECO:0000313" key="4">
    <source>
        <dbReference type="Proteomes" id="UP001152797"/>
    </source>
</evidence>
<proteinExistence type="predicted"/>
<dbReference type="EMBL" id="CAMXCT010001964">
    <property type="protein sequence ID" value="CAI3994528.1"/>
    <property type="molecule type" value="Genomic_DNA"/>
</dbReference>
<gene>
    <name evidence="2" type="ORF">C1SCF055_LOCUS21173</name>
</gene>
<evidence type="ECO:0000256" key="1">
    <source>
        <dbReference type="SAM" id="MobiDB-lite"/>
    </source>
</evidence>
<organism evidence="2">
    <name type="scientific">Cladocopium goreaui</name>
    <dbReference type="NCBI Taxonomy" id="2562237"/>
    <lineage>
        <taxon>Eukaryota</taxon>
        <taxon>Sar</taxon>
        <taxon>Alveolata</taxon>
        <taxon>Dinophyceae</taxon>
        <taxon>Suessiales</taxon>
        <taxon>Symbiodiniaceae</taxon>
        <taxon>Cladocopium</taxon>
    </lineage>
</organism>
<dbReference type="AlphaFoldDB" id="A0A9P1CP49"/>
<evidence type="ECO:0000313" key="3">
    <source>
        <dbReference type="EMBL" id="CAL4781840.1"/>
    </source>
</evidence>
<feature type="region of interest" description="Disordered" evidence="1">
    <location>
        <begin position="686"/>
        <end position="795"/>
    </location>
</feature>
<name>A0A9P1CP49_9DINO</name>
<comment type="caution">
    <text evidence="2">The sequence shown here is derived from an EMBL/GenBank/DDBJ whole genome shotgun (WGS) entry which is preliminary data.</text>
</comment>
<feature type="non-terminal residue" evidence="2">
    <location>
        <position position="795"/>
    </location>
</feature>
<sequence length="795" mass="90590">MTTTAEPLDDASEPNALPMEFMQLNENLAEKHMEIQNDCKPFEPEMILFSTHGTSGILDTGPRPPQPSSLNLYRAFRIAKAMSLASRMDRVMAQTSPDGIAAFEQMTLEEMGNCKIAFGKAHVGKSYLEMWEQEKSWMKWFIRTYSDSQREEHKKLIIYVEKMVQQLEISNGLPTLEETETQQGIVQPRCKVHPKAKASARMTNQAHFDAMTIMSEDPNDPWDVMEQIHTMPVTMQHQEDMNAMQNRVLAVENALTEILSLLRPGHIRSEPMVQVMEVLCGPQSELTKQVNNMGYRAVRFGYQEGDAATKEGRELLFAKIHACSPKHIWYSPTCGPWCAWSHLNESKSEASFQRIQDLRDENLYQLALGLVLYRHQVCRGCHMHWEQPAKSIMLRTPLLKEVIQGTQVAEFDMCRVGLMRDPVNQLLYKKGMEIATTSQQFYLQFHGRTCNHQHEHQQLAGETTVRGIRIRRTEFSERYNRKFARALAKVLTKLSCAKEVPFAFASAFAVVNKRRNSASSAPPLKRAKLRNSELIEPAEMPVKRRRTSGKTPEATSMNSLCDRICSQISQVAPRVGRKEIDQSQILADLQELFHEKQIVRVVACKGTERTIMPPKDLVPDEAPFRRAIIVQRVTKKVLVEDQWEEWKYLSNRQLWRRSHPCFLNITVFARNPDAHDPSVASVRIQASEPATADQSQALERPHTDMPESGSPAMSPAEETPNVSPMQRPNPEPVQEPLDPSAIDEASTQHGPKFMSMNPENKKIAIRLHKNLGHPDPQKLSKVLQQRGYSPELYQG</sequence>
<reference evidence="2" key="1">
    <citation type="submission" date="2022-10" db="EMBL/GenBank/DDBJ databases">
        <authorList>
            <person name="Chen Y."/>
            <person name="Dougan E. K."/>
            <person name="Chan C."/>
            <person name="Rhodes N."/>
            <person name="Thang M."/>
        </authorList>
    </citation>
    <scope>NUCLEOTIDE SEQUENCE</scope>
</reference>
<reference evidence="3 4" key="2">
    <citation type="submission" date="2024-05" db="EMBL/GenBank/DDBJ databases">
        <authorList>
            <person name="Chen Y."/>
            <person name="Shah S."/>
            <person name="Dougan E. K."/>
            <person name="Thang M."/>
            <person name="Chan C."/>
        </authorList>
    </citation>
    <scope>NUCLEOTIDE SEQUENCE [LARGE SCALE GENOMIC DNA]</scope>
</reference>
<dbReference type="EMBL" id="CAMXCT020001964">
    <property type="protein sequence ID" value="CAL1147903.1"/>
    <property type="molecule type" value="Genomic_DNA"/>
</dbReference>
<keyword evidence="4" id="KW-1185">Reference proteome</keyword>
<dbReference type="Proteomes" id="UP001152797">
    <property type="component" value="Unassembled WGS sequence"/>
</dbReference>
<protein>
    <submittedName>
        <fullName evidence="3">Copia protein</fullName>
    </submittedName>
</protein>
<accession>A0A9P1CP49</accession>